<dbReference type="InterPro" id="IPR000281">
    <property type="entry name" value="HTH_RpiR"/>
</dbReference>
<reference evidence="6" key="2">
    <citation type="submission" date="2020-09" db="EMBL/GenBank/DDBJ databases">
        <authorList>
            <person name="Sun Q."/>
            <person name="Kim S."/>
        </authorList>
    </citation>
    <scope>NUCLEOTIDE SEQUENCE</scope>
    <source>
        <strain evidence="6">KCTC 22169</strain>
    </source>
</reference>
<dbReference type="PANTHER" id="PTHR30514:SF20">
    <property type="entry name" value="TRANSCRIPTIONAL REGULATOR"/>
    <property type="match status" value="1"/>
</dbReference>
<dbReference type="InterPro" id="IPR001347">
    <property type="entry name" value="SIS_dom"/>
</dbReference>
<dbReference type="GO" id="GO:1901135">
    <property type="term" value="P:carbohydrate derivative metabolic process"/>
    <property type="evidence" value="ECO:0007669"/>
    <property type="project" value="InterPro"/>
</dbReference>
<evidence type="ECO:0000259" key="5">
    <source>
        <dbReference type="PROSITE" id="PS51464"/>
    </source>
</evidence>
<dbReference type="InterPro" id="IPR047640">
    <property type="entry name" value="RpiR-like"/>
</dbReference>
<dbReference type="Proteomes" id="UP000626148">
    <property type="component" value="Unassembled WGS sequence"/>
</dbReference>
<gene>
    <name evidence="6" type="ORF">GCM10007392_36160</name>
</gene>
<dbReference type="EMBL" id="BMXR01000009">
    <property type="protein sequence ID" value="GGX65062.1"/>
    <property type="molecule type" value="Genomic_DNA"/>
</dbReference>
<dbReference type="RefSeq" id="WP_189611286.1">
    <property type="nucleotide sequence ID" value="NZ_BMXR01000009.1"/>
</dbReference>
<dbReference type="Pfam" id="PF01380">
    <property type="entry name" value="SIS"/>
    <property type="match status" value="1"/>
</dbReference>
<keyword evidence="7" id="KW-1185">Reference proteome</keyword>
<keyword evidence="2" id="KW-0238">DNA-binding</keyword>
<dbReference type="AlphaFoldDB" id="A0A918KL60"/>
<dbReference type="InterPro" id="IPR046348">
    <property type="entry name" value="SIS_dom_sf"/>
</dbReference>
<evidence type="ECO:0000256" key="1">
    <source>
        <dbReference type="ARBA" id="ARBA00023015"/>
    </source>
</evidence>
<dbReference type="SUPFAM" id="SSF46689">
    <property type="entry name" value="Homeodomain-like"/>
    <property type="match status" value="1"/>
</dbReference>
<evidence type="ECO:0000256" key="3">
    <source>
        <dbReference type="ARBA" id="ARBA00023163"/>
    </source>
</evidence>
<evidence type="ECO:0000313" key="6">
    <source>
        <dbReference type="EMBL" id="GGX65062.1"/>
    </source>
</evidence>
<dbReference type="PANTHER" id="PTHR30514">
    <property type="entry name" value="GLUCOKINASE"/>
    <property type="match status" value="1"/>
</dbReference>
<dbReference type="PROSITE" id="PS51464">
    <property type="entry name" value="SIS"/>
    <property type="match status" value="1"/>
</dbReference>
<dbReference type="CDD" id="cd05013">
    <property type="entry name" value="SIS_RpiR"/>
    <property type="match status" value="1"/>
</dbReference>
<dbReference type="Gene3D" id="3.40.50.10490">
    <property type="entry name" value="Glucose-6-phosphate isomerase like protein, domain 1"/>
    <property type="match status" value="1"/>
</dbReference>
<dbReference type="InterPro" id="IPR035472">
    <property type="entry name" value="RpiR-like_SIS"/>
</dbReference>
<proteinExistence type="predicted"/>
<keyword evidence="3" id="KW-0804">Transcription</keyword>
<dbReference type="GO" id="GO:0003700">
    <property type="term" value="F:DNA-binding transcription factor activity"/>
    <property type="evidence" value="ECO:0007669"/>
    <property type="project" value="InterPro"/>
</dbReference>
<accession>A0A918KL60</accession>
<dbReference type="GO" id="GO:0003677">
    <property type="term" value="F:DNA binding"/>
    <property type="evidence" value="ECO:0007669"/>
    <property type="project" value="UniProtKB-KW"/>
</dbReference>
<protein>
    <submittedName>
        <fullName evidence="6">(Fe-S)-cluster assembly protein</fullName>
    </submittedName>
</protein>
<evidence type="ECO:0000313" key="7">
    <source>
        <dbReference type="Proteomes" id="UP000626148"/>
    </source>
</evidence>
<dbReference type="GO" id="GO:0097367">
    <property type="term" value="F:carbohydrate derivative binding"/>
    <property type="evidence" value="ECO:0007669"/>
    <property type="project" value="InterPro"/>
</dbReference>
<reference evidence="6" key="1">
    <citation type="journal article" date="2014" name="Int. J. Syst. Evol. Microbiol.">
        <title>Complete genome sequence of Corynebacterium casei LMG S-19264T (=DSM 44701T), isolated from a smear-ripened cheese.</title>
        <authorList>
            <consortium name="US DOE Joint Genome Institute (JGI-PGF)"/>
            <person name="Walter F."/>
            <person name="Albersmeier A."/>
            <person name="Kalinowski J."/>
            <person name="Ruckert C."/>
        </authorList>
    </citation>
    <scope>NUCLEOTIDE SEQUENCE</scope>
    <source>
        <strain evidence="6">KCTC 22169</strain>
    </source>
</reference>
<evidence type="ECO:0000259" key="4">
    <source>
        <dbReference type="PROSITE" id="PS51071"/>
    </source>
</evidence>
<feature type="domain" description="HTH rpiR-type" evidence="4">
    <location>
        <begin position="13"/>
        <end position="89"/>
    </location>
</feature>
<dbReference type="InterPro" id="IPR036388">
    <property type="entry name" value="WH-like_DNA-bd_sf"/>
</dbReference>
<dbReference type="InterPro" id="IPR009057">
    <property type="entry name" value="Homeodomain-like_sf"/>
</dbReference>
<dbReference type="Pfam" id="PF01418">
    <property type="entry name" value="HTH_6"/>
    <property type="match status" value="1"/>
</dbReference>
<feature type="domain" description="SIS" evidence="5">
    <location>
        <begin position="142"/>
        <end position="279"/>
    </location>
</feature>
<organism evidence="6 7">
    <name type="scientific">Saccharospirillum salsuginis</name>
    <dbReference type="NCBI Taxonomy" id="418750"/>
    <lineage>
        <taxon>Bacteria</taxon>
        <taxon>Pseudomonadati</taxon>
        <taxon>Pseudomonadota</taxon>
        <taxon>Gammaproteobacteria</taxon>
        <taxon>Oceanospirillales</taxon>
        <taxon>Saccharospirillaceae</taxon>
        <taxon>Saccharospirillum</taxon>
    </lineage>
</organism>
<name>A0A918KL60_9GAMM</name>
<dbReference type="PROSITE" id="PS51071">
    <property type="entry name" value="HTH_RPIR"/>
    <property type="match status" value="1"/>
</dbReference>
<dbReference type="SUPFAM" id="SSF53697">
    <property type="entry name" value="SIS domain"/>
    <property type="match status" value="1"/>
</dbReference>
<comment type="caution">
    <text evidence="6">The sequence shown here is derived from an EMBL/GenBank/DDBJ whole genome shotgun (WGS) entry which is preliminary data.</text>
</comment>
<sequence length="288" mass="31849">MTTESPTPPTNLPDLQAEIEARYESLSKRLRQVAHYVVDHPNNIAFGTVQVIAQEAKVHPSTLVRFANAFGYSGFSEMQRLFQQKLLQESPSYTERIRIARESLGDPGSQSPHQLLNEFIQADSLALQSLEEHIPPENLEAAIDILARAESVHIVGTRRSFVPATYFAYALRHIDRRAHLLDNVGGMYKEQAGTIGRQDAVLAISFRPYAQETDDSVRIALERDVPAIVITDSKLSPLASLGSVVFTLPDSEVHGFRSLTPTLCLAQSLAIGLAYRLDKNRSMSADPA</sequence>
<evidence type="ECO:0000256" key="2">
    <source>
        <dbReference type="ARBA" id="ARBA00023125"/>
    </source>
</evidence>
<keyword evidence="1" id="KW-0805">Transcription regulation</keyword>
<dbReference type="Gene3D" id="1.10.10.10">
    <property type="entry name" value="Winged helix-like DNA-binding domain superfamily/Winged helix DNA-binding domain"/>
    <property type="match status" value="1"/>
</dbReference>